<comment type="caution">
    <text evidence="3">The sequence shown here is derived from an EMBL/GenBank/DDBJ whole genome shotgun (WGS) entry which is preliminary data.</text>
</comment>
<gene>
    <name evidence="3" type="ORF">DBV05_g10599</name>
</gene>
<evidence type="ECO:0000256" key="1">
    <source>
        <dbReference type="SAM" id="MobiDB-lite"/>
    </source>
</evidence>
<dbReference type="Proteomes" id="UP000325902">
    <property type="component" value="Unassembled WGS sequence"/>
</dbReference>
<dbReference type="Pfam" id="PF05773">
    <property type="entry name" value="RWD"/>
    <property type="match status" value="1"/>
</dbReference>
<dbReference type="Gene3D" id="3.10.110.10">
    <property type="entry name" value="Ubiquitin Conjugating Enzyme"/>
    <property type="match status" value="1"/>
</dbReference>
<proteinExistence type="predicted"/>
<protein>
    <submittedName>
        <fullName evidence="3">RWD domain-containing protein</fullName>
    </submittedName>
</protein>
<dbReference type="FunFam" id="3.10.110.10:FF:000075">
    <property type="entry name" value="RWD domain-containing protein (Gir2)"/>
    <property type="match status" value="1"/>
</dbReference>
<evidence type="ECO:0000313" key="4">
    <source>
        <dbReference type="Proteomes" id="UP000325902"/>
    </source>
</evidence>
<dbReference type="SUPFAM" id="SSF54495">
    <property type="entry name" value="UBC-like"/>
    <property type="match status" value="1"/>
</dbReference>
<keyword evidence="4" id="KW-1185">Reference proteome</keyword>
<evidence type="ECO:0000259" key="2">
    <source>
        <dbReference type="PROSITE" id="PS50908"/>
    </source>
</evidence>
<dbReference type="PANTHER" id="PTHR12292">
    <property type="entry name" value="RWD DOMAIN-CONTAINING PROTEIN"/>
    <property type="match status" value="1"/>
</dbReference>
<sequence length="230" mass="26425">MGREDQKEEREVLDSIFPDEITDISDTEYRISITLDVENEPGDDSPPPTILLGVSYPENYPDEAPRLDLSAPPNAPKHKYLDLTEDRDRLLDALTPTIEENMGMAMVFTLVSTLKDSAELLISERQKAAEALREMEIREAEEKENAKFHGTAVTRETYLEWRDKFFKEMEEAERKAQEEKEEADKKKRGPKEEKRMTGRELWLKGLAGKGEEEYDEGDVADGVKRMEIKA</sequence>
<dbReference type="EMBL" id="VCHE01000124">
    <property type="protein sequence ID" value="KAB2570742.1"/>
    <property type="molecule type" value="Genomic_DNA"/>
</dbReference>
<dbReference type="InterPro" id="IPR006575">
    <property type="entry name" value="RWD_dom"/>
</dbReference>
<evidence type="ECO:0000313" key="3">
    <source>
        <dbReference type="EMBL" id="KAB2570742.1"/>
    </source>
</evidence>
<feature type="region of interest" description="Disordered" evidence="1">
    <location>
        <begin position="37"/>
        <end position="75"/>
    </location>
</feature>
<dbReference type="PROSITE" id="PS50908">
    <property type="entry name" value="RWD"/>
    <property type="match status" value="1"/>
</dbReference>
<organism evidence="3 4">
    <name type="scientific">Lasiodiplodia theobromae</name>
    <dbReference type="NCBI Taxonomy" id="45133"/>
    <lineage>
        <taxon>Eukaryota</taxon>
        <taxon>Fungi</taxon>
        <taxon>Dikarya</taxon>
        <taxon>Ascomycota</taxon>
        <taxon>Pezizomycotina</taxon>
        <taxon>Dothideomycetes</taxon>
        <taxon>Dothideomycetes incertae sedis</taxon>
        <taxon>Botryosphaeriales</taxon>
        <taxon>Botryosphaeriaceae</taxon>
        <taxon>Lasiodiplodia</taxon>
    </lineage>
</organism>
<reference evidence="3 4" key="1">
    <citation type="journal article" date="2019" name="Sci. Rep.">
        <title>A multi-omics analysis of the grapevine pathogen Lasiodiplodia theobromae reveals that temperature affects the expression of virulence- and pathogenicity-related genes.</title>
        <authorList>
            <person name="Felix C."/>
            <person name="Meneses R."/>
            <person name="Goncalves M.F.M."/>
            <person name="Tilleman L."/>
            <person name="Duarte A.S."/>
            <person name="Jorrin-Novo J.V."/>
            <person name="Van de Peer Y."/>
            <person name="Deforce D."/>
            <person name="Van Nieuwerburgh F."/>
            <person name="Esteves A.C."/>
            <person name="Alves A."/>
        </authorList>
    </citation>
    <scope>NUCLEOTIDE SEQUENCE [LARGE SCALE GENOMIC DNA]</scope>
    <source>
        <strain evidence="3 4">LA-SOL3</strain>
    </source>
</reference>
<name>A0A5N5CZS6_9PEZI</name>
<dbReference type="OrthoDB" id="277175at2759"/>
<feature type="domain" description="RWD" evidence="2">
    <location>
        <begin position="8"/>
        <end position="121"/>
    </location>
</feature>
<dbReference type="InterPro" id="IPR016135">
    <property type="entry name" value="UBQ-conjugating_enzyme/RWD"/>
</dbReference>
<feature type="region of interest" description="Disordered" evidence="1">
    <location>
        <begin position="170"/>
        <end position="200"/>
    </location>
</feature>
<dbReference type="AlphaFoldDB" id="A0A5N5CZS6"/>
<dbReference type="InterPro" id="IPR040213">
    <property type="entry name" value="GIR2-like"/>
</dbReference>
<accession>A0A5N5CZS6</accession>
<dbReference type="SMART" id="SM00591">
    <property type="entry name" value="RWD"/>
    <property type="match status" value="1"/>
</dbReference>